<organism evidence="1 2">
    <name type="scientific">Aspergillus violaceofuscus (strain CBS 115571)</name>
    <dbReference type="NCBI Taxonomy" id="1450538"/>
    <lineage>
        <taxon>Eukaryota</taxon>
        <taxon>Fungi</taxon>
        <taxon>Dikarya</taxon>
        <taxon>Ascomycota</taxon>
        <taxon>Pezizomycotina</taxon>
        <taxon>Eurotiomycetes</taxon>
        <taxon>Eurotiomycetidae</taxon>
        <taxon>Eurotiales</taxon>
        <taxon>Aspergillaceae</taxon>
        <taxon>Aspergillus</taxon>
    </lineage>
</organism>
<dbReference type="Proteomes" id="UP000249829">
    <property type="component" value="Unassembled WGS sequence"/>
</dbReference>
<dbReference type="STRING" id="1450538.A0A2V5H9J6"/>
<evidence type="ECO:0000313" key="1">
    <source>
        <dbReference type="EMBL" id="PYI21015.1"/>
    </source>
</evidence>
<protein>
    <submittedName>
        <fullName evidence="1">Uncharacterized protein</fullName>
    </submittedName>
</protein>
<dbReference type="OMA" id="EIFPDWE"/>
<accession>A0A2V5H9J6</accession>
<keyword evidence="2" id="KW-1185">Reference proteome</keyword>
<proteinExistence type="predicted"/>
<dbReference type="EMBL" id="KZ825120">
    <property type="protein sequence ID" value="PYI21015.1"/>
    <property type="molecule type" value="Genomic_DNA"/>
</dbReference>
<name>A0A2V5H9J6_ASPV1</name>
<gene>
    <name evidence="1" type="ORF">BO99DRAFT_431089</name>
</gene>
<evidence type="ECO:0000313" key="2">
    <source>
        <dbReference type="Proteomes" id="UP000249829"/>
    </source>
</evidence>
<dbReference type="AlphaFoldDB" id="A0A2V5H9J6"/>
<sequence length="151" mass="17835">MAFIGTTAEIRDELLKDDEPKRVIIRVNTKRLESHNYRGSACALVAEIFPDWETNERIRFLHIEIRVGRAFLAIDLNNGPYLPVELDLNPIPVYILSIFRRGWALVRWRQLDQHIADHLARICMLNYDDPVRPYLANYDLRELCRRRSVFS</sequence>
<reference evidence="1 2" key="1">
    <citation type="submission" date="2018-02" db="EMBL/GenBank/DDBJ databases">
        <title>The genomes of Aspergillus section Nigri reveals drivers in fungal speciation.</title>
        <authorList>
            <consortium name="DOE Joint Genome Institute"/>
            <person name="Vesth T.C."/>
            <person name="Nybo J."/>
            <person name="Theobald S."/>
            <person name="Brandl J."/>
            <person name="Frisvad J.C."/>
            <person name="Nielsen K.F."/>
            <person name="Lyhne E.K."/>
            <person name="Kogle M.E."/>
            <person name="Kuo A."/>
            <person name="Riley R."/>
            <person name="Clum A."/>
            <person name="Nolan M."/>
            <person name="Lipzen A."/>
            <person name="Salamov A."/>
            <person name="Henrissat B."/>
            <person name="Wiebenga A."/>
            <person name="De vries R.P."/>
            <person name="Grigoriev I.V."/>
            <person name="Mortensen U.H."/>
            <person name="Andersen M.R."/>
            <person name="Baker S.E."/>
        </authorList>
    </citation>
    <scope>NUCLEOTIDE SEQUENCE [LARGE SCALE GENOMIC DNA]</scope>
    <source>
        <strain evidence="1 2">CBS 115571</strain>
    </source>
</reference>